<evidence type="ECO:0000313" key="2">
    <source>
        <dbReference type="EMBL" id="GHD20607.1"/>
    </source>
</evidence>
<dbReference type="Pfam" id="PF21806">
    <property type="entry name" value="DUF6879"/>
    <property type="match status" value="1"/>
</dbReference>
<name>A0A919CGR9_9ACTN</name>
<keyword evidence="3" id="KW-1185">Reference proteome</keyword>
<dbReference type="RefSeq" id="WP_017577689.1">
    <property type="nucleotide sequence ID" value="NZ_BMXL01000004.1"/>
</dbReference>
<evidence type="ECO:0000259" key="1">
    <source>
        <dbReference type="Pfam" id="PF21806"/>
    </source>
</evidence>
<evidence type="ECO:0000313" key="3">
    <source>
        <dbReference type="Proteomes" id="UP000654947"/>
    </source>
</evidence>
<sequence length="202" mass="22910">MLDTIDGLSGERLALDPYQEDFDARLSSLENTDIWKFERQQDFHQPESASWMAFREGRRDESLRLLESNRSSLQKDFAELARSGCRIRRVRVAEKPMTIYLLWELHSLRVRAQCGEDVRVVSAGPIAALERGGRLPEVLNVGDQVTYKILYDPQGVLQGGERFTDPSITTRCRAQIAALHQDAEPLEEFFGREVGGAEATRA</sequence>
<dbReference type="InterPro" id="IPR049244">
    <property type="entry name" value="DUF6879"/>
</dbReference>
<reference evidence="2 3" key="1">
    <citation type="journal article" date="2014" name="Int. J. Syst. Evol. Microbiol.">
        <title>Complete genome sequence of Corynebacterium casei LMG S-19264T (=DSM 44701T), isolated from a smear-ripened cheese.</title>
        <authorList>
            <consortium name="US DOE Joint Genome Institute (JGI-PGF)"/>
            <person name="Walter F."/>
            <person name="Albersmeier A."/>
            <person name="Kalinowski J."/>
            <person name="Ruckert C."/>
        </authorList>
    </citation>
    <scope>NUCLEOTIDE SEQUENCE [LARGE SCALE GENOMIC DNA]</scope>
    <source>
        <strain evidence="2 3">KCTC 19473</strain>
    </source>
</reference>
<feature type="domain" description="DUF6879" evidence="1">
    <location>
        <begin position="21"/>
        <end position="190"/>
    </location>
</feature>
<dbReference type="AlphaFoldDB" id="A0A919CGR9"/>
<proteinExistence type="predicted"/>
<organism evidence="2 3">
    <name type="scientific">Nocardiopsis kunsanensis</name>
    <dbReference type="NCBI Taxonomy" id="141693"/>
    <lineage>
        <taxon>Bacteria</taxon>
        <taxon>Bacillati</taxon>
        <taxon>Actinomycetota</taxon>
        <taxon>Actinomycetes</taxon>
        <taxon>Streptosporangiales</taxon>
        <taxon>Nocardiopsidaceae</taxon>
        <taxon>Nocardiopsis</taxon>
    </lineage>
</organism>
<protein>
    <recommendedName>
        <fullName evidence="1">DUF6879 domain-containing protein</fullName>
    </recommendedName>
</protein>
<comment type="caution">
    <text evidence="2">The sequence shown here is derived from an EMBL/GenBank/DDBJ whole genome shotgun (WGS) entry which is preliminary data.</text>
</comment>
<gene>
    <name evidence="2" type="ORF">GCM10007147_13190</name>
</gene>
<dbReference type="EMBL" id="BMXL01000004">
    <property type="protein sequence ID" value="GHD20607.1"/>
    <property type="molecule type" value="Genomic_DNA"/>
</dbReference>
<dbReference type="Proteomes" id="UP000654947">
    <property type="component" value="Unassembled WGS sequence"/>
</dbReference>
<accession>A0A919CGR9</accession>